<name>A0ABT3KHU7_9GAMM</name>
<feature type="domain" description="Methyl-accepting transducer" evidence="4">
    <location>
        <begin position="1"/>
        <end position="148"/>
    </location>
</feature>
<sequence>MARETQVREGASVAYDVSQQTDISAKKGAIVVQQTVETMQQIAAQMQTATESIEALGKQSLQINAIVQTIGGIAEQTNLLALNAAIEAARAGEQGRGFAVVADEVRKLAARTSSATEEIVGVVKKNQGLSDDVMRQMLNSQESSSKKV</sequence>
<dbReference type="SMART" id="SM00283">
    <property type="entry name" value="MA"/>
    <property type="match status" value="1"/>
</dbReference>
<accession>A0ABT3KHU7</accession>
<comment type="subcellular location">
    <subcellularLocation>
        <location evidence="1">Membrane</location>
    </subcellularLocation>
</comment>
<dbReference type="SUPFAM" id="SSF58104">
    <property type="entry name" value="Methyl-accepting chemotaxis protein (MCP) signaling domain"/>
    <property type="match status" value="1"/>
</dbReference>
<protein>
    <submittedName>
        <fullName evidence="5">Methyl-accepting chemotaxis protein</fullName>
    </submittedName>
</protein>
<dbReference type="Proteomes" id="UP001431181">
    <property type="component" value="Unassembled WGS sequence"/>
</dbReference>
<dbReference type="PROSITE" id="PS50111">
    <property type="entry name" value="CHEMOTAXIS_TRANSDUC_2"/>
    <property type="match status" value="1"/>
</dbReference>
<evidence type="ECO:0000313" key="6">
    <source>
        <dbReference type="Proteomes" id="UP001431181"/>
    </source>
</evidence>
<evidence type="ECO:0000259" key="4">
    <source>
        <dbReference type="PROSITE" id="PS50111"/>
    </source>
</evidence>
<evidence type="ECO:0000256" key="3">
    <source>
        <dbReference type="PROSITE-ProRule" id="PRU00284"/>
    </source>
</evidence>
<reference evidence="5" key="1">
    <citation type="submission" date="2022-11" db="EMBL/GenBank/DDBJ databases">
        <title>Marinomonas sp. nov., isolated from marine algae.</title>
        <authorList>
            <person name="Choi D.G."/>
            <person name="Kim J.M."/>
            <person name="Lee J.K."/>
            <person name="Baek J.H."/>
            <person name="Jeon C.O."/>
        </authorList>
    </citation>
    <scope>NUCLEOTIDE SEQUENCE</scope>
    <source>
        <strain evidence="5">KJ51-3</strain>
    </source>
</reference>
<proteinExistence type="predicted"/>
<dbReference type="PANTHER" id="PTHR32089">
    <property type="entry name" value="METHYL-ACCEPTING CHEMOTAXIS PROTEIN MCPB"/>
    <property type="match status" value="1"/>
</dbReference>
<dbReference type="InterPro" id="IPR004089">
    <property type="entry name" value="MCPsignal_dom"/>
</dbReference>
<evidence type="ECO:0000313" key="5">
    <source>
        <dbReference type="EMBL" id="MCW4630019.1"/>
    </source>
</evidence>
<dbReference type="PANTHER" id="PTHR32089:SF112">
    <property type="entry name" value="LYSOZYME-LIKE PROTEIN-RELATED"/>
    <property type="match status" value="1"/>
</dbReference>
<dbReference type="Gene3D" id="1.10.287.950">
    <property type="entry name" value="Methyl-accepting chemotaxis protein"/>
    <property type="match status" value="1"/>
</dbReference>
<evidence type="ECO:0000256" key="2">
    <source>
        <dbReference type="ARBA" id="ARBA00023224"/>
    </source>
</evidence>
<gene>
    <name evidence="5" type="ORF">ONZ52_14095</name>
</gene>
<organism evidence="5 6">
    <name type="scientific">Marinomonas rhodophyticola</name>
    <dbReference type="NCBI Taxonomy" id="2992803"/>
    <lineage>
        <taxon>Bacteria</taxon>
        <taxon>Pseudomonadati</taxon>
        <taxon>Pseudomonadota</taxon>
        <taxon>Gammaproteobacteria</taxon>
        <taxon>Oceanospirillales</taxon>
        <taxon>Oceanospirillaceae</taxon>
        <taxon>Marinomonas</taxon>
    </lineage>
</organism>
<evidence type="ECO:0000256" key="1">
    <source>
        <dbReference type="ARBA" id="ARBA00004370"/>
    </source>
</evidence>
<dbReference type="Pfam" id="PF00015">
    <property type="entry name" value="MCPsignal"/>
    <property type="match status" value="1"/>
</dbReference>
<keyword evidence="6" id="KW-1185">Reference proteome</keyword>
<keyword evidence="2 3" id="KW-0807">Transducer</keyword>
<dbReference type="EMBL" id="JAPEUL010000007">
    <property type="protein sequence ID" value="MCW4630019.1"/>
    <property type="molecule type" value="Genomic_DNA"/>
</dbReference>
<comment type="caution">
    <text evidence="5">The sequence shown here is derived from an EMBL/GenBank/DDBJ whole genome shotgun (WGS) entry which is preliminary data.</text>
</comment>